<keyword evidence="6" id="KW-1185">Reference proteome</keyword>
<dbReference type="InterPro" id="IPR006645">
    <property type="entry name" value="NGN-like_dom"/>
</dbReference>
<evidence type="ECO:0000256" key="1">
    <source>
        <dbReference type="ARBA" id="ARBA00022814"/>
    </source>
</evidence>
<dbReference type="EMBL" id="CP002352">
    <property type="protein sequence ID" value="ADV44907.1"/>
    <property type="molecule type" value="Genomic_DNA"/>
</dbReference>
<gene>
    <name evidence="5" type="ordered locus">Bache_2973</name>
</gene>
<reference evidence="5 6" key="2">
    <citation type="journal article" date="2011" name="Stand. Genomic Sci.">
        <title>Complete genome sequence of Bacteroides helcogenes type strain (P 36-108).</title>
        <authorList>
            <person name="Pati A."/>
            <person name="Gronow S."/>
            <person name="Zeytun A."/>
            <person name="Lapidus A."/>
            <person name="Nolan M."/>
            <person name="Hammon N."/>
            <person name="Deshpande S."/>
            <person name="Cheng J.F."/>
            <person name="Tapia R."/>
            <person name="Han C."/>
            <person name="Goodwin L."/>
            <person name="Pitluck S."/>
            <person name="Liolios K."/>
            <person name="Pagani I."/>
            <person name="Ivanova N."/>
            <person name="Mavromatis K."/>
            <person name="Chen A."/>
            <person name="Palaniappan K."/>
            <person name="Land M."/>
            <person name="Hauser L."/>
            <person name="Chang Y.J."/>
            <person name="Jeffries C.D."/>
            <person name="Detter J.C."/>
            <person name="Brambilla E."/>
            <person name="Rohde M."/>
            <person name="Goker M."/>
            <person name="Woyke T."/>
            <person name="Bristow J."/>
            <person name="Eisen J.A."/>
            <person name="Markowitz V."/>
            <person name="Hugenholtz P."/>
            <person name="Kyrpides N.C."/>
            <person name="Klenk H.P."/>
            <person name="Lucas S."/>
        </authorList>
    </citation>
    <scope>NUCLEOTIDE SEQUENCE [LARGE SCALE GENOMIC DNA]</scope>
    <source>
        <strain evidence="6">ATCC 35417 / DSM 20613 / JCM 6297 / CCUG 15421 / P 36-108</strain>
    </source>
</reference>
<dbReference type="eggNOG" id="COG0250">
    <property type="taxonomic scope" value="Bacteria"/>
</dbReference>
<keyword evidence="3" id="KW-0804">Transcription</keyword>
<feature type="domain" description="NusG-like N-terminal" evidence="4">
    <location>
        <begin position="35"/>
        <end position="143"/>
    </location>
</feature>
<dbReference type="SUPFAM" id="SSF82679">
    <property type="entry name" value="N-utilization substance G protein NusG, N-terminal domain"/>
    <property type="match status" value="1"/>
</dbReference>
<dbReference type="GO" id="GO:0031564">
    <property type="term" value="P:transcription antitermination"/>
    <property type="evidence" value="ECO:0007669"/>
    <property type="project" value="UniProtKB-KW"/>
</dbReference>
<protein>
    <submittedName>
        <fullName evidence="5">NGN domain-containing protein</fullName>
    </submittedName>
</protein>
<sequence>MNDNMQKNATRLDMAKTVQKTDDAVGIHKSGRQPKHWYVAIVNNHSEKLIADELVKRIKNQKEDEKDYEVYVAVQKEMRVLCNGKRKQVERIIFPALIFIYCTDLVRRKEIAYLPYIKRFMVNIAGAQQNGHRPVAVIPERQMIQLKRMVNDAENPVVFDSRPLHLGKRVRVNGGKLMGLEGHILQCSDGSINLVIMIDILGCAKVNITRDMLDLIE</sequence>
<dbReference type="Gene3D" id="3.30.70.940">
    <property type="entry name" value="NusG, N-terminal domain"/>
    <property type="match status" value="1"/>
</dbReference>
<proteinExistence type="predicted"/>
<dbReference type="InterPro" id="IPR036735">
    <property type="entry name" value="NGN_dom_sf"/>
</dbReference>
<evidence type="ECO:0000313" key="6">
    <source>
        <dbReference type="Proteomes" id="UP000008630"/>
    </source>
</evidence>
<dbReference type="AlphaFoldDB" id="E6SPS8"/>
<name>E6SPS8_BACT6</name>
<evidence type="ECO:0000256" key="2">
    <source>
        <dbReference type="ARBA" id="ARBA00023015"/>
    </source>
</evidence>
<dbReference type="PANTHER" id="PTHR30265">
    <property type="entry name" value="RHO-INTERACTING TRANSCRIPTION TERMINATION FACTOR NUSG"/>
    <property type="match status" value="1"/>
</dbReference>
<organism evidence="5 6">
    <name type="scientific">Bacteroides helcogenes (strain ATCC 35417 / DSM 20613 / JCM 6297 / CCUG 15421 / P 36-108)</name>
    <dbReference type="NCBI Taxonomy" id="693979"/>
    <lineage>
        <taxon>Bacteria</taxon>
        <taxon>Pseudomonadati</taxon>
        <taxon>Bacteroidota</taxon>
        <taxon>Bacteroidia</taxon>
        <taxon>Bacteroidales</taxon>
        <taxon>Bacteroidaceae</taxon>
        <taxon>Bacteroides</taxon>
    </lineage>
</organism>
<keyword evidence="2" id="KW-0805">Transcription regulation</keyword>
<dbReference type="Pfam" id="PF02357">
    <property type="entry name" value="NusG"/>
    <property type="match status" value="1"/>
</dbReference>
<dbReference type="RefSeq" id="WP_013548494.1">
    <property type="nucleotide sequence ID" value="NC_014933.1"/>
</dbReference>
<dbReference type="GO" id="GO:0006354">
    <property type="term" value="P:DNA-templated transcription elongation"/>
    <property type="evidence" value="ECO:0007669"/>
    <property type="project" value="InterPro"/>
</dbReference>
<keyword evidence="1" id="KW-0889">Transcription antitermination</keyword>
<reference key="1">
    <citation type="submission" date="2010-11" db="EMBL/GenBank/DDBJ databases">
        <title>The complete genome of Bacteroides helcogenes P 36-108.</title>
        <authorList>
            <consortium name="US DOE Joint Genome Institute (JGI-PGF)"/>
            <person name="Lucas S."/>
            <person name="Copeland A."/>
            <person name="Lapidus A."/>
            <person name="Bruce D."/>
            <person name="Goodwin L."/>
            <person name="Pitluck S."/>
            <person name="Kyrpides N."/>
            <person name="Mavromatis K."/>
            <person name="Ivanova N."/>
            <person name="Zeytun A."/>
            <person name="Brettin T."/>
            <person name="Detter J.C."/>
            <person name="Tapia R."/>
            <person name="Han C."/>
            <person name="Land M."/>
            <person name="Hauser L."/>
            <person name="Markowitz V."/>
            <person name="Cheng J.-F."/>
            <person name="Hugenholtz P."/>
            <person name="Woyke T."/>
            <person name="Wu D."/>
            <person name="Gronow S."/>
            <person name="Wellnitz S."/>
            <person name="Brambilla E."/>
            <person name="Klenk H.-P."/>
            <person name="Eisen J.A."/>
        </authorList>
    </citation>
    <scope>NUCLEOTIDE SEQUENCE</scope>
    <source>
        <strain>P 36-108</strain>
    </source>
</reference>
<evidence type="ECO:0000256" key="3">
    <source>
        <dbReference type="ARBA" id="ARBA00023163"/>
    </source>
</evidence>
<evidence type="ECO:0000313" key="5">
    <source>
        <dbReference type="EMBL" id="ADV44907.1"/>
    </source>
</evidence>
<dbReference type="CDD" id="cd09895">
    <property type="entry name" value="NGN_SP_UpxY"/>
    <property type="match status" value="1"/>
</dbReference>
<dbReference type="InterPro" id="IPR043425">
    <property type="entry name" value="NusG-like"/>
</dbReference>
<evidence type="ECO:0000259" key="4">
    <source>
        <dbReference type="Pfam" id="PF02357"/>
    </source>
</evidence>
<accession>E6SPS8</accession>
<dbReference type="STRING" id="693979.Bache_2973"/>
<dbReference type="OrthoDB" id="9796143at2"/>
<dbReference type="KEGG" id="bhl:Bache_2973"/>
<dbReference type="PANTHER" id="PTHR30265:SF4">
    <property type="entry name" value="KOW MOTIF FAMILY PROTEIN, EXPRESSED"/>
    <property type="match status" value="1"/>
</dbReference>
<dbReference type="HOGENOM" id="CLU_067287_5_2_10"/>
<dbReference type="Proteomes" id="UP000008630">
    <property type="component" value="Chromosome"/>
</dbReference>